<comment type="catalytic activity">
    <reaction evidence="1">
        <text>ATP + protein L-histidine = ADP + protein N-phospho-L-histidine.</text>
        <dbReference type="EC" id="2.7.13.3"/>
    </reaction>
</comment>
<feature type="transmembrane region" description="Helical" evidence="8">
    <location>
        <begin position="285"/>
        <end position="309"/>
    </location>
</feature>
<dbReference type="InterPro" id="IPR004358">
    <property type="entry name" value="Sig_transdc_His_kin-like_C"/>
</dbReference>
<gene>
    <name evidence="11" type="ORF">AAF712_012602</name>
</gene>
<keyword evidence="8" id="KW-1133">Transmembrane helix</keyword>
<feature type="compositionally biased region" description="Low complexity" evidence="7">
    <location>
        <begin position="96"/>
        <end position="110"/>
    </location>
</feature>
<evidence type="ECO:0000256" key="3">
    <source>
        <dbReference type="ARBA" id="ARBA00022553"/>
    </source>
</evidence>
<organism evidence="11 12">
    <name type="scientific">Marasmius tenuissimus</name>
    <dbReference type="NCBI Taxonomy" id="585030"/>
    <lineage>
        <taxon>Eukaryota</taxon>
        <taxon>Fungi</taxon>
        <taxon>Dikarya</taxon>
        <taxon>Basidiomycota</taxon>
        <taxon>Agaricomycotina</taxon>
        <taxon>Agaricomycetes</taxon>
        <taxon>Agaricomycetidae</taxon>
        <taxon>Agaricales</taxon>
        <taxon>Marasmiineae</taxon>
        <taxon>Marasmiaceae</taxon>
        <taxon>Marasmius</taxon>
    </lineage>
</organism>
<name>A0ABR2ZI29_9AGAR</name>
<keyword evidence="4" id="KW-0808">Transferase</keyword>
<dbReference type="Gene3D" id="3.40.50.2300">
    <property type="match status" value="1"/>
</dbReference>
<dbReference type="SUPFAM" id="SSF47384">
    <property type="entry name" value="Homodimeric domain of signal transducing histidine kinase"/>
    <property type="match status" value="1"/>
</dbReference>
<evidence type="ECO:0000313" key="12">
    <source>
        <dbReference type="Proteomes" id="UP001437256"/>
    </source>
</evidence>
<dbReference type="SMART" id="SM00448">
    <property type="entry name" value="REC"/>
    <property type="match status" value="1"/>
</dbReference>
<feature type="region of interest" description="Disordered" evidence="7">
    <location>
        <begin position="883"/>
        <end position="953"/>
    </location>
</feature>
<feature type="transmembrane region" description="Helical" evidence="8">
    <location>
        <begin position="226"/>
        <end position="248"/>
    </location>
</feature>
<evidence type="ECO:0000313" key="11">
    <source>
        <dbReference type="EMBL" id="KAL0060599.1"/>
    </source>
</evidence>
<evidence type="ECO:0000256" key="4">
    <source>
        <dbReference type="ARBA" id="ARBA00022679"/>
    </source>
</evidence>
<reference evidence="11 12" key="1">
    <citation type="submission" date="2024-05" db="EMBL/GenBank/DDBJ databases">
        <title>A draft genome resource for the thread blight pathogen Marasmius tenuissimus strain MS-2.</title>
        <authorList>
            <person name="Yulfo-Soto G.E."/>
            <person name="Baruah I.K."/>
            <person name="Amoako-Attah I."/>
            <person name="Bukari Y."/>
            <person name="Meinhardt L.W."/>
            <person name="Bailey B.A."/>
            <person name="Cohen S.P."/>
        </authorList>
    </citation>
    <scope>NUCLEOTIDE SEQUENCE [LARGE SCALE GENOMIC DNA]</scope>
    <source>
        <strain evidence="11 12">MS-2</strain>
    </source>
</reference>
<evidence type="ECO:0000259" key="9">
    <source>
        <dbReference type="PROSITE" id="PS50109"/>
    </source>
</evidence>
<dbReference type="Pfam" id="PF00072">
    <property type="entry name" value="Response_reg"/>
    <property type="match status" value="1"/>
</dbReference>
<protein>
    <recommendedName>
        <fullName evidence="2">histidine kinase</fullName>
        <ecNumber evidence="2">2.7.13.3</ecNumber>
    </recommendedName>
</protein>
<keyword evidence="12" id="KW-1185">Reference proteome</keyword>
<dbReference type="SUPFAM" id="SSF55874">
    <property type="entry name" value="ATPase domain of HSP90 chaperone/DNA topoisomerase II/histidine kinase"/>
    <property type="match status" value="1"/>
</dbReference>
<dbReference type="Gene3D" id="1.10.287.130">
    <property type="match status" value="1"/>
</dbReference>
<evidence type="ECO:0000256" key="6">
    <source>
        <dbReference type="PROSITE-ProRule" id="PRU00169"/>
    </source>
</evidence>
<dbReference type="Gene3D" id="3.30.565.10">
    <property type="entry name" value="Histidine kinase-like ATPase, C-terminal domain"/>
    <property type="match status" value="1"/>
</dbReference>
<dbReference type="InterPro" id="IPR005467">
    <property type="entry name" value="His_kinase_dom"/>
</dbReference>
<dbReference type="CDD" id="cd00082">
    <property type="entry name" value="HisKA"/>
    <property type="match status" value="1"/>
</dbReference>
<dbReference type="PROSITE" id="PS50110">
    <property type="entry name" value="RESPONSE_REGULATORY"/>
    <property type="match status" value="1"/>
</dbReference>
<dbReference type="PRINTS" id="PR00344">
    <property type="entry name" value="BCTRLSENSOR"/>
</dbReference>
<dbReference type="InterPro" id="IPR001789">
    <property type="entry name" value="Sig_transdc_resp-reg_receiver"/>
</dbReference>
<dbReference type="SUPFAM" id="SSF52172">
    <property type="entry name" value="CheY-like"/>
    <property type="match status" value="1"/>
</dbReference>
<keyword evidence="5" id="KW-0418">Kinase</keyword>
<feature type="domain" description="Response regulatory" evidence="10">
    <location>
        <begin position="979"/>
        <end position="1121"/>
    </location>
</feature>
<evidence type="ECO:0000256" key="7">
    <source>
        <dbReference type="SAM" id="MobiDB-lite"/>
    </source>
</evidence>
<accession>A0ABR2ZI29</accession>
<feature type="transmembrane region" description="Helical" evidence="8">
    <location>
        <begin position="368"/>
        <end position="387"/>
    </location>
</feature>
<evidence type="ECO:0000256" key="5">
    <source>
        <dbReference type="ARBA" id="ARBA00022777"/>
    </source>
</evidence>
<sequence length="1130" mass="125022">MVWPPTIPKRWFGKATPGSASIKGVEMDSKIQKTSTLDNNSPQFFTASTSIVGLPQPVTHSRSKRGKTRCLQPTKLDLEEPSSRSSIWTRITEGVSRSTRPSTATTTTRANSEAIERRGKSSDELHGDLDYGSDEIDEVVVDRLWSQPISVQSSTYGDESSADSESTHKSIPGGREEPWMTSYNPLMVLRWRIWPSIRHFFFPRFSDPRVENEFQSEDWLQSKRPALVSSMFFIVNWILGVTLIQSPVVLGDEIYYYGLGPVLSIPLVLMCAYNWPRDHSMVYQCFLCVSAWSWSFYQVVFASLCGYGGGEIVFTCGTKDFLNTFYYTTALQTVALFGTNLKRLPALLGAIAFFVIASVLIIPSRDNWYRYIINFIVFEGFLLYVHYKREMNYRRVFDLRLELKYQFERTRKAQMNERKAADSKYRLTSYVARLHTPVSLALTSPSLSYVFHEVRVPLNTALLAVQNMSASGTIAKSQELEFHALEGSLSMMSKVLNDVLDFNRMDSGKFESLARPYAFHQVMRSMFLPLQLATNARGLEFVTDLDVQIDEVARRAAYEFMGEKPEVIEKHLREQPSGEDHWGIVVGDETRLRQVVTNLASNACKFTPAGGRLTISTRLIYPDPHSSTSEPPVEGTSSPGFAPPELKAVDGLTLEDLSVENLERHSRHIDPPNFTDRIIVRIEITDTGSGIRPQDMAQSKLFSAFNQTEQGRRQGGKGTGLGLALVRLIVKLSGGRLGVRSKAGQGSTFWVELPLGVGAKAVLPPDEFPVPGNVSMNIPKDAAFTELYKVASRASRGGGSVLSTDSMVEVVDAAAKLRATQTSPLSLRSSSALHSLMDQGGSVELNLSKYDSHSHVPTRAIGDSSTGTDVPLTDLIVDASRQSEADSIPAHSIPREPTPPPTSSHGDSTCLPAPTPPASPRLLTPATTTSETTSKRPRPNYVSLPSSSTAPPLDLPATPASTLVASPFRTPSVLFEALNVLVVDDDPMTRTLMKRLLERLGCNVTTAENGAIALKLLLSQDESTPGVETDDWDGVSERRNSDLLSRNKFACIFLDNQMPVMSGLKVVEELRKVRGRRDFVVGVTGNALITDQKEYLDAGADHVLTKPVLERSLKSMLHLADERRKQGSYH</sequence>
<evidence type="ECO:0000259" key="10">
    <source>
        <dbReference type="PROSITE" id="PS50110"/>
    </source>
</evidence>
<feature type="modified residue" description="4-aspartylphosphate" evidence="6">
    <location>
        <position position="1055"/>
    </location>
</feature>
<dbReference type="CDD" id="cd17546">
    <property type="entry name" value="REC_hyHK_CKI1_RcsC-like"/>
    <property type="match status" value="1"/>
</dbReference>
<dbReference type="InterPro" id="IPR036890">
    <property type="entry name" value="HATPase_C_sf"/>
</dbReference>
<feature type="domain" description="Histidine kinase" evidence="9">
    <location>
        <begin position="449"/>
        <end position="757"/>
    </location>
</feature>
<feature type="compositionally biased region" description="Basic and acidic residues" evidence="7">
    <location>
        <begin position="114"/>
        <end position="129"/>
    </location>
</feature>
<proteinExistence type="predicted"/>
<feature type="region of interest" description="Disordered" evidence="7">
    <location>
        <begin position="152"/>
        <end position="175"/>
    </location>
</feature>
<dbReference type="PANTHER" id="PTHR43047:SF66">
    <property type="entry name" value="HISKA"/>
    <property type="match status" value="1"/>
</dbReference>
<dbReference type="EMBL" id="JBBXMP010000168">
    <property type="protein sequence ID" value="KAL0060599.1"/>
    <property type="molecule type" value="Genomic_DNA"/>
</dbReference>
<feature type="transmembrane region" description="Helical" evidence="8">
    <location>
        <begin position="344"/>
        <end position="362"/>
    </location>
</feature>
<dbReference type="InterPro" id="IPR003594">
    <property type="entry name" value="HATPase_dom"/>
</dbReference>
<dbReference type="InterPro" id="IPR003661">
    <property type="entry name" value="HisK_dim/P_dom"/>
</dbReference>
<keyword evidence="8" id="KW-0472">Membrane</keyword>
<evidence type="ECO:0000256" key="2">
    <source>
        <dbReference type="ARBA" id="ARBA00012438"/>
    </source>
</evidence>
<dbReference type="Pfam" id="PF02518">
    <property type="entry name" value="HATPase_c"/>
    <property type="match status" value="1"/>
</dbReference>
<dbReference type="InterPro" id="IPR011006">
    <property type="entry name" value="CheY-like_superfamily"/>
</dbReference>
<evidence type="ECO:0000256" key="8">
    <source>
        <dbReference type="SAM" id="Phobius"/>
    </source>
</evidence>
<evidence type="ECO:0000256" key="1">
    <source>
        <dbReference type="ARBA" id="ARBA00000085"/>
    </source>
</evidence>
<feature type="transmembrane region" description="Helical" evidence="8">
    <location>
        <begin position="254"/>
        <end position="273"/>
    </location>
</feature>
<dbReference type="SMART" id="SM00387">
    <property type="entry name" value="HATPase_c"/>
    <property type="match status" value="1"/>
</dbReference>
<feature type="region of interest" description="Disordered" evidence="7">
    <location>
        <begin position="92"/>
        <end position="130"/>
    </location>
</feature>
<keyword evidence="8" id="KW-0812">Transmembrane</keyword>
<dbReference type="Proteomes" id="UP001437256">
    <property type="component" value="Unassembled WGS sequence"/>
</dbReference>
<comment type="caution">
    <text evidence="11">The sequence shown here is derived from an EMBL/GenBank/DDBJ whole genome shotgun (WGS) entry which is preliminary data.</text>
</comment>
<dbReference type="InterPro" id="IPR036097">
    <property type="entry name" value="HisK_dim/P_sf"/>
</dbReference>
<dbReference type="PANTHER" id="PTHR43047">
    <property type="entry name" value="TWO-COMPONENT HISTIDINE PROTEIN KINASE"/>
    <property type="match status" value="1"/>
</dbReference>
<dbReference type="PROSITE" id="PS50109">
    <property type="entry name" value="HIS_KIN"/>
    <property type="match status" value="1"/>
</dbReference>
<dbReference type="EC" id="2.7.13.3" evidence="2"/>
<keyword evidence="3 6" id="KW-0597">Phosphoprotein</keyword>